<keyword evidence="9" id="KW-1185">Reference proteome</keyword>
<protein>
    <recommendedName>
        <fullName evidence="7">AAA+ ATPase domain-containing protein</fullName>
    </recommendedName>
</protein>
<keyword evidence="5" id="KW-0175">Coiled coil</keyword>
<dbReference type="EMBL" id="JBBPBN010000020">
    <property type="protein sequence ID" value="KAK9017169.1"/>
    <property type="molecule type" value="Genomic_DNA"/>
</dbReference>
<dbReference type="Gene3D" id="3.40.50.300">
    <property type="entry name" value="P-loop containing nucleotide triphosphate hydrolases"/>
    <property type="match status" value="1"/>
</dbReference>
<evidence type="ECO:0000313" key="8">
    <source>
        <dbReference type="EMBL" id="KAK9017169.1"/>
    </source>
</evidence>
<gene>
    <name evidence="8" type="ORF">V6N11_079651</name>
</gene>
<evidence type="ECO:0000256" key="6">
    <source>
        <dbReference type="SAM" id="MobiDB-lite"/>
    </source>
</evidence>
<dbReference type="Gene3D" id="1.10.8.430">
    <property type="entry name" value="Helical domain of apoptotic protease-activating factors"/>
    <property type="match status" value="1"/>
</dbReference>
<evidence type="ECO:0000256" key="2">
    <source>
        <dbReference type="ARBA" id="ARBA00022741"/>
    </source>
</evidence>
<dbReference type="Proteomes" id="UP001396334">
    <property type="component" value="Unassembled WGS sequence"/>
</dbReference>
<dbReference type="SUPFAM" id="SSF52058">
    <property type="entry name" value="L domain-like"/>
    <property type="match status" value="2"/>
</dbReference>
<dbReference type="PANTHER" id="PTHR33463">
    <property type="entry name" value="NB-ARC DOMAIN-CONTAINING PROTEIN-RELATED"/>
    <property type="match status" value="1"/>
</dbReference>
<proteinExistence type="inferred from homology"/>
<feature type="domain" description="AAA+ ATPase" evidence="7">
    <location>
        <begin position="176"/>
        <end position="321"/>
    </location>
</feature>
<evidence type="ECO:0000256" key="3">
    <source>
        <dbReference type="ARBA" id="ARBA00022821"/>
    </source>
</evidence>
<dbReference type="Pfam" id="PF00931">
    <property type="entry name" value="NB-ARC"/>
    <property type="match status" value="1"/>
</dbReference>
<dbReference type="PRINTS" id="PR00364">
    <property type="entry name" value="DISEASERSIST"/>
</dbReference>
<dbReference type="InterPro" id="IPR027417">
    <property type="entry name" value="P-loop_NTPase"/>
</dbReference>
<dbReference type="SUPFAM" id="SSF52047">
    <property type="entry name" value="RNI-like"/>
    <property type="match status" value="3"/>
</dbReference>
<dbReference type="InterPro" id="IPR001611">
    <property type="entry name" value="Leu-rich_rpt"/>
</dbReference>
<feature type="coiled-coil region" evidence="5">
    <location>
        <begin position="38"/>
        <end position="72"/>
    </location>
</feature>
<dbReference type="Gene3D" id="3.80.10.10">
    <property type="entry name" value="Ribonuclease Inhibitor"/>
    <property type="match status" value="7"/>
</dbReference>
<name>A0ABR2RWQ8_9ROSI</name>
<reference evidence="8 9" key="1">
    <citation type="journal article" date="2024" name="G3 (Bethesda)">
        <title>Genome assembly of Hibiscus sabdariffa L. provides insights into metabolisms of medicinal natural products.</title>
        <authorList>
            <person name="Kim T."/>
        </authorList>
    </citation>
    <scope>NUCLEOTIDE SEQUENCE [LARGE SCALE GENOMIC DNA]</scope>
    <source>
        <strain evidence="8">TK-2024</strain>
        <tissue evidence="8">Old leaves</tissue>
    </source>
</reference>
<keyword evidence="3" id="KW-0611">Plant defense</keyword>
<evidence type="ECO:0000313" key="9">
    <source>
        <dbReference type="Proteomes" id="UP001396334"/>
    </source>
</evidence>
<dbReference type="InterPro" id="IPR042197">
    <property type="entry name" value="Apaf_helical"/>
</dbReference>
<feature type="region of interest" description="Disordered" evidence="6">
    <location>
        <begin position="1813"/>
        <end position="1835"/>
    </location>
</feature>
<keyword evidence="2" id="KW-0547">Nucleotide-binding</keyword>
<dbReference type="Pfam" id="PF23247">
    <property type="entry name" value="LRR_RPS2"/>
    <property type="match status" value="8"/>
</dbReference>
<dbReference type="InterPro" id="IPR050905">
    <property type="entry name" value="Plant_NBS-LRR"/>
</dbReference>
<dbReference type="InterPro" id="IPR032675">
    <property type="entry name" value="LRR_dom_sf"/>
</dbReference>
<dbReference type="Pfam" id="PF13855">
    <property type="entry name" value="LRR_8"/>
    <property type="match status" value="1"/>
</dbReference>
<comment type="similarity">
    <text evidence="1">Belongs to the disease resistance NB-LRR family.</text>
</comment>
<dbReference type="PANTHER" id="PTHR33463:SF172">
    <property type="entry name" value="DOMAIN-CONTAINING DISEASE RESISTANCE PROTEIN, PUTATIVE-RELATED"/>
    <property type="match status" value="1"/>
</dbReference>
<evidence type="ECO:0000256" key="4">
    <source>
        <dbReference type="ARBA" id="ARBA00022840"/>
    </source>
</evidence>
<accession>A0ABR2RWQ8</accession>
<sequence length="2404" mass="273487">MEAIATGAAANVSSEAAKGIFQEAIRHIRYVIFYQRYVEKFEDKLKKLIEKRSSVQQDIVVAERNVEKIKADVQGWCERVDKLIPEEEDKVKDLQVKARNKCFFGLCTRPSIKSRYRLSRKAEEDAAIFDELIKECQFDRVGYRDVPQLIVHTDFETFKSRESVFSDIMESLNDTTVSMIGVYGMPGVGKTSLVREVHRQLQDVKLFNSVVMVTVSQIPDIQRIQDEIAESLGLKLEEKTTVVRARRLYERLIQEKNREKNQEKMILVILDDIWKKLDLEEVGIPFGSQHKGCRILLTSRNKNVVSNGMGATKTFQLGDLDDKEAWEFFKKMAGDSFESDEELRSTANELAKRCAGLPLAISTVARALQNKELFVWKDALRQLQRPYSENPSGISAEVYKAIELSFNQLPNDPLKQIFLICSILRRDSTFEYLLKYTIGLGLINGVNTLEEARNNLLTKMNYLKASCLLLHSGTDEKYFDVHDLTYIVAKSIASKDYQMFSIGKEDDGTAWPDGESMKKCNQFWWWYPSINKLPDQLNLNCPQLNHFLLCSKDYSLTLPADFFKEATNLKVLDLTGMQFSSLTSSIFLLTSLSTLCLDECKLGDDITIIGGLRSLEILSLSKSDIRILPKEIGQLVKLKLLDVSRSAKLKTISPGVLSSLTRLEELYMGGTYIQWGQSSTASLAELNTLSHLSTIEVQIPDAKAVPRDLFEGLQKLERYKIIIGEEWEWKCECQCFSNYQYSRTINLRLSTSIDGLDRGFKKLLKKTEDLRLGELKGVRIALHELTDKESLSHLKNLRIKNGLDTEYIINGQNEFPQLQSLTLQNLPQLISFCPPSATSSLPQPELPLFNEMISFPYLDELQLKSINVTRVWHNQLLTTSFLTYEKLTTLKIEDCGSLKHLFSFSMAKCLVHLTVFKIIGCNRLREVIIMEEMEEKTQATLTLFPQLKSLELQDLHHLIGFCFDSQTQVIEFPAMKSMKIDNCLELEGFICRSSMEGNQRKFSQVLFDNKVAFPSLEEMSISYLRNMKTIWENSLPPNSFPKLRGLSIMRLPDLKYIWKNDPKGIFSFKNLRQISVENCWSLKNVFPASVARELPQLNELLILNCGVEEIVSNVEEESDSETTVTFEFGQLFFLMLWRLPECKCFYPGSDCIATICDGQFSSSLFHEIKAFWVEGGSVKSGDFQISFLERFNNLEELCISNCEIKELFCTEGDTDSDNKGMYAGPLSTVRKIKLTSLDNLKNYLWKQDVRVDHILPNLETLEVHECSNLMSLGSASASFQNLTTLDVWDCGAMKYLDTCLAVQGLSQLEKLRIRECVSVKEIVASEGDLATCQAVFNRLKSLELVDLPRLKSFCSGNHAFGFPCLEEVIVSGCPELEIFCKGGLNAPLLQSVEYEKGKGHWSGDLDNTVKHLHSTKVWYQGIRCLVLSEFSKSIKIWKEKSLDLKNLKVLEVEECNSLKYIFSVSMVLELVQLRDLKVKKCPKMEYIIKKGAEETAMDTVYLPKLNWIRLESCSDLKSFCMGSFTLKCPSLKTIDIEECNSLKYIFSVSMALDLVKLEHITVKNCPMMEYIIKKGAEEIAIDTLPLPKLCRTKLESCSELKSFCMGSITLQCPSLYKIEVDDCPKMYAMASPREVGGGEMTLFFNDKVFCVNLQLLTLKGCHNLEYLFPSSLIKSFVGLSDLSLVDCENVKEVIFTDESAAEEEILFTKLEMLELIRLPKLGAFCHGDNSDTLFNQKVVFPKLTYLTIDGIGKCRKIWHGEATMNSFYELTYLWVKGCEGLLNILPLYMVERLEKLETLKIWGCGSLEEIIGPRDDDGLDSTESHTATGTSTQSNELKSTTRFVFPKIQHLSLAMLPKLKGFYSKLHTTEWPSLKELVVGGCSKVEIFAGEYINFQETQGQIQPLFWVTQEAFPNLEELYLIQNGRMKEIWHGPLPNQYFFNLTSLMLTDLPEASVNVPNFFIHSLPNLEKLSVERVALNGLFPSKGLGDEDEQAGTLDNLTELRLSELSLTEVFCNLEILQALRCDKLKNLVPSSVSFKHLTTLQVSNCHGFRNLVTFTTAKSMMQLTRMSVTDCQMLEEIIASTTDEVTDGIIFSQLKSLKLDCLPILSRFCAGKYTLVFPSLEEVIIRQCPRIKFFTKGNLGTPMLHGLQSTEDEYVELWEGDLNVTLQQLFVEKGIPSLEDLELSSINIQRVWNHKLLATHPYAKNLTCLTIERCHNLNCLFSSSMVKSFVQLKKLKVENCENVENVIFLKGLNKEEMINQKMFRVLEFLLLKDLPKLTRFCHGNFFEFPLLTCLSIETCPTLKTFVSGVEGNNPEIACPTLFDEKVAFPYLQEVAILGVGKWRAIWQKQPTNSVRIHFAVQVEEFQPKDTYYWKAIIEGKAGMLNCSLLEYVAAAQFAG</sequence>
<dbReference type="InterPro" id="IPR002182">
    <property type="entry name" value="NB-ARC"/>
</dbReference>
<organism evidence="8 9">
    <name type="scientific">Hibiscus sabdariffa</name>
    <name type="common">roselle</name>
    <dbReference type="NCBI Taxonomy" id="183260"/>
    <lineage>
        <taxon>Eukaryota</taxon>
        <taxon>Viridiplantae</taxon>
        <taxon>Streptophyta</taxon>
        <taxon>Embryophyta</taxon>
        <taxon>Tracheophyta</taxon>
        <taxon>Spermatophyta</taxon>
        <taxon>Magnoliopsida</taxon>
        <taxon>eudicotyledons</taxon>
        <taxon>Gunneridae</taxon>
        <taxon>Pentapetalae</taxon>
        <taxon>rosids</taxon>
        <taxon>malvids</taxon>
        <taxon>Malvales</taxon>
        <taxon>Malvaceae</taxon>
        <taxon>Malvoideae</taxon>
        <taxon>Hibiscus</taxon>
    </lineage>
</organism>
<comment type="caution">
    <text evidence="8">The sequence shown here is derived from an EMBL/GenBank/DDBJ whole genome shotgun (WGS) entry which is preliminary data.</text>
</comment>
<keyword evidence="4" id="KW-0067">ATP-binding</keyword>
<feature type="compositionally biased region" description="Polar residues" evidence="6">
    <location>
        <begin position="1824"/>
        <end position="1835"/>
    </location>
</feature>
<evidence type="ECO:0000259" key="7">
    <source>
        <dbReference type="SMART" id="SM00382"/>
    </source>
</evidence>
<dbReference type="SMART" id="SM00382">
    <property type="entry name" value="AAA"/>
    <property type="match status" value="1"/>
</dbReference>
<evidence type="ECO:0000256" key="5">
    <source>
        <dbReference type="SAM" id="Coils"/>
    </source>
</evidence>
<evidence type="ECO:0000256" key="1">
    <source>
        <dbReference type="ARBA" id="ARBA00008894"/>
    </source>
</evidence>
<dbReference type="InterPro" id="IPR003593">
    <property type="entry name" value="AAA+_ATPase"/>
</dbReference>
<dbReference type="SUPFAM" id="SSF52540">
    <property type="entry name" value="P-loop containing nucleoside triphosphate hydrolases"/>
    <property type="match status" value="1"/>
</dbReference>
<dbReference type="InterPro" id="IPR057135">
    <property type="entry name" value="At4g27190-like_LRR"/>
</dbReference>